<dbReference type="GO" id="GO:0004435">
    <property type="term" value="F:phosphatidylinositol-4,5-bisphosphate phospholipase C activity"/>
    <property type="evidence" value="ECO:0007669"/>
    <property type="project" value="UniProtKB-EC"/>
</dbReference>
<dbReference type="OrthoDB" id="269822at2759"/>
<feature type="region of interest" description="Disordered" evidence="8">
    <location>
        <begin position="572"/>
        <end position="599"/>
    </location>
</feature>
<dbReference type="PROSITE" id="PS50008">
    <property type="entry name" value="PIPLC_Y_DOMAIN"/>
    <property type="match status" value="1"/>
</dbReference>
<reference evidence="10" key="1">
    <citation type="journal article" date="2020" name="Stud. Mycol.">
        <title>101 Dothideomycetes genomes: a test case for predicting lifestyles and emergence of pathogens.</title>
        <authorList>
            <person name="Haridas S."/>
            <person name="Albert R."/>
            <person name="Binder M."/>
            <person name="Bloem J."/>
            <person name="Labutti K."/>
            <person name="Salamov A."/>
            <person name="Andreopoulos B."/>
            <person name="Baker S."/>
            <person name="Barry K."/>
            <person name="Bills G."/>
            <person name="Bluhm B."/>
            <person name="Cannon C."/>
            <person name="Castanera R."/>
            <person name="Culley D."/>
            <person name="Daum C."/>
            <person name="Ezra D."/>
            <person name="Gonzalez J."/>
            <person name="Henrissat B."/>
            <person name="Kuo A."/>
            <person name="Liang C."/>
            <person name="Lipzen A."/>
            <person name="Lutzoni F."/>
            <person name="Magnuson J."/>
            <person name="Mondo S."/>
            <person name="Nolan M."/>
            <person name="Ohm R."/>
            <person name="Pangilinan J."/>
            <person name="Park H.-J."/>
            <person name="Ramirez L."/>
            <person name="Alfaro M."/>
            <person name="Sun H."/>
            <person name="Tritt A."/>
            <person name="Yoshinaga Y."/>
            <person name="Zwiers L.-H."/>
            <person name="Turgeon B."/>
            <person name="Goodwin S."/>
            <person name="Spatafora J."/>
            <person name="Crous P."/>
            <person name="Grigoriev I."/>
        </authorList>
    </citation>
    <scope>NUCLEOTIDE SEQUENCE</scope>
    <source>
        <strain evidence="10">CBS 690.94</strain>
    </source>
</reference>
<dbReference type="InterPro" id="IPR017946">
    <property type="entry name" value="PLC-like_Pdiesterase_TIM-brl"/>
</dbReference>
<evidence type="ECO:0000256" key="8">
    <source>
        <dbReference type="SAM" id="MobiDB-lite"/>
    </source>
</evidence>
<evidence type="ECO:0000256" key="3">
    <source>
        <dbReference type="ARBA" id="ARBA00022963"/>
    </source>
</evidence>
<dbReference type="CDD" id="cd08598">
    <property type="entry name" value="PI-PLC1c_yeast"/>
    <property type="match status" value="1"/>
</dbReference>
<dbReference type="PANTHER" id="PTHR10336:SF82">
    <property type="entry name" value="PHOSPHOINOSITIDE PHOSPHOLIPASE C"/>
    <property type="match status" value="1"/>
</dbReference>
<comment type="function">
    <text evidence="6">The production of the second messenger molecules diacylglycerol (DAG) and inositol 1,4,5-trisphosphate (IP3) is mediated by activated phosphatidylinositol-specific phospholipase C enzymes.</text>
</comment>
<dbReference type="PANTHER" id="PTHR10336">
    <property type="entry name" value="PHOSPHOINOSITIDE-SPECIFIC PHOSPHOLIPASE C FAMILY PROTEIN"/>
    <property type="match status" value="1"/>
</dbReference>
<name>A0A9P4U9X7_9PLEO</name>
<feature type="region of interest" description="Disordered" evidence="8">
    <location>
        <begin position="352"/>
        <end position="397"/>
    </location>
</feature>
<dbReference type="PROSITE" id="PS50007">
    <property type="entry name" value="PIPLC_X_DOMAIN"/>
    <property type="match status" value="1"/>
</dbReference>
<dbReference type="InterPro" id="IPR000909">
    <property type="entry name" value="PLipase_C_PInositol-sp_X_dom"/>
</dbReference>
<dbReference type="GO" id="GO:0051209">
    <property type="term" value="P:release of sequestered calcium ion into cytosol"/>
    <property type="evidence" value="ECO:0007669"/>
    <property type="project" value="TreeGrafter"/>
</dbReference>
<evidence type="ECO:0000256" key="4">
    <source>
        <dbReference type="ARBA" id="ARBA00023098"/>
    </source>
</evidence>
<feature type="region of interest" description="Disordered" evidence="8">
    <location>
        <begin position="171"/>
        <end position="248"/>
    </location>
</feature>
<evidence type="ECO:0000256" key="2">
    <source>
        <dbReference type="ARBA" id="ARBA00022801"/>
    </source>
</evidence>
<dbReference type="Pfam" id="PF00387">
    <property type="entry name" value="PI-PLC-Y"/>
    <property type="match status" value="1"/>
</dbReference>
<evidence type="ECO:0000256" key="7">
    <source>
        <dbReference type="RuleBase" id="RU361133"/>
    </source>
</evidence>
<evidence type="ECO:0000313" key="11">
    <source>
        <dbReference type="Proteomes" id="UP000799764"/>
    </source>
</evidence>
<dbReference type="Gene3D" id="2.60.40.150">
    <property type="entry name" value="C2 domain"/>
    <property type="match status" value="1"/>
</dbReference>
<dbReference type="SMART" id="SM00149">
    <property type="entry name" value="PLCYc"/>
    <property type="match status" value="1"/>
</dbReference>
<evidence type="ECO:0000256" key="1">
    <source>
        <dbReference type="ARBA" id="ARBA00001195"/>
    </source>
</evidence>
<dbReference type="Gene3D" id="3.20.20.190">
    <property type="entry name" value="Phosphatidylinositol (PI) phosphodiesterase"/>
    <property type="match status" value="1"/>
</dbReference>
<sequence>MAAPSTKDAKAASPTTDPKLGILKAEKAELQAGGGSAADAQKARTVESLNSTFSTYLKTLYEDVEKKYKLESKEGLAEWLADEQQAPAVDAEILKEGSFSHFANYFTSGAGNAMKPAEAVDGSWPISNYFISSSHNTYLTGNQLASAASVDAYKNVLKRGCRCVEVDVWDGEPPSDSDSSSDEEAQKTSGSGEKEVKKEKKSLRKRLELRFGRKASPPPKETPKATSPPPPAVEQRIAPWRSNSSSRAEPRVLHGYTLTKEMSFREVCQTIRDYAFASSNLPLIVSLEVHTSPEQQEIMVELMKEYWGGMLVDLPLDPSEASDQIKLPTLKDLENKILVKVKRVSHEPVAAAAKPTTLQAPAELTPQQTNQSGQSEISSDSDEVGTSSEKPPPPKPKVIEALSKLGVYFGGYHYKGLDGPEANIPTHVFSLSEKTLMEVHETNPTALFKHNKNFFMRAYPKGLRVTSSNLNPTIFWRQGVQIVALNWQRWDGGMMQNEAMFAGTAGWVLKPEGYRGTSSGTTPKDAIEHHNLDLSIEFLAGQDIPLPPEEDDPKDFKPYIKVELHVEKLEEGVGEPIPGGGASNKGDYKKKTRTARTTNPDFGREIVEFKGVKRVTEELTFVR</sequence>
<feature type="domain" description="PI-PLC Y-box" evidence="9">
    <location>
        <begin position="402"/>
        <end position="515"/>
    </location>
</feature>
<dbReference type="InterPro" id="IPR035892">
    <property type="entry name" value="C2_domain_sf"/>
</dbReference>
<organism evidence="10 11">
    <name type="scientific">Karstenula rhodostoma CBS 690.94</name>
    <dbReference type="NCBI Taxonomy" id="1392251"/>
    <lineage>
        <taxon>Eukaryota</taxon>
        <taxon>Fungi</taxon>
        <taxon>Dikarya</taxon>
        <taxon>Ascomycota</taxon>
        <taxon>Pezizomycotina</taxon>
        <taxon>Dothideomycetes</taxon>
        <taxon>Pleosporomycetidae</taxon>
        <taxon>Pleosporales</taxon>
        <taxon>Massarineae</taxon>
        <taxon>Didymosphaeriaceae</taxon>
        <taxon>Karstenula</taxon>
    </lineage>
</organism>
<keyword evidence="5" id="KW-0807">Transducer</keyword>
<evidence type="ECO:0000259" key="9">
    <source>
        <dbReference type="PROSITE" id="PS50008"/>
    </source>
</evidence>
<gene>
    <name evidence="10" type="ORF">P171DRAFT_70190</name>
</gene>
<dbReference type="Pfam" id="PF00388">
    <property type="entry name" value="PI-PLC-X"/>
    <property type="match status" value="1"/>
</dbReference>
<keyword evidence="2 7" id="KW-0378">Hydrolase</keyword>
<dbReference type="PRINTS" id="PR00390">
    <property type="entry name" value="PHPHLIPASEC"/>
</dbReference>
<dbReference type="GO" id="GO:0016042">
    <property type="term" value="P:lipid catabolic process"/>
    <property type="evidence" value="ECO:0007669"/>
    <property type="project" value="UniProtKB-KW"/>
</dbReference>
<evidence type="ECO:0000256" key="6">
    <source>
        <dbReference type="ARBA" id="ARBA00059664"/>
    </source>
</evidence>
<feature type="compositionally biased region" description="Acidic residues" evidence="8">
    <location>
        <begin position="171"/>
        <end position="183"/>
    </location>
</feature>
<dbReference type="FunFam" id="3.20.20.190:FF:000039">
    <property type="entry name" value="Phosphoinositide phospholipase C"/>
    <property type="match status" value="1"/>
</dbReference>
<comment type="caution">
    <text evidence="10">The sequence shown here is derived from an EMBL/GenBank/DDBJ whole genome shotgun (WGS) entry which is preliminary data.</text>
</comment>
<dbReference type="GO" id="GO:0048015">
    <property type="term" value="P:phosphatidylinositol-mediated signaling"/>
    <property type="evidence" value="ECO:0007669"/>
    <property type="project" value="TreeGrafter"/>
</dbReference>
<protein>
    <recommendedName>
        <fullName evidence="7">Phosphoinositide phospholipase C</fullName>
        <ecNumber evidence="7">3.1.4.11</ecNumber>
    </recommendedName>
</protein>
<feature type="region of interest" description="Disordered" evidence="8">
    <location>
        <begin position="1"/>
        <end position="21"/>
    </location>
</feature>
<dbReference type="InterPro" id="IPR001711">
    <property type="entry name" value="PLipase_C_Pinositol-sp_Y"/>
</dbReference>
<keyword evidence="3 7" id="KW-0442">Lipid degradation</keyword>
<dbReference type="SUPFAM" id="SSF51695">
    <property type="entry name" value="PLC-like phosphodiesterases"/>
    <property type="match status" value="1"/>
</dbReference>
<dbReference type="InterPro" id="IPR001192">
    <property type="entry name" value="PI-PLC_fam"/>
</dbReference>
<feature type="compositionally biased region" description="Polar residues" evidence="8">
    <location>
        <begin position="365"/>
        <end position="389"/>
    </location>
</feature>
<feature type="compositionally biased region" description="Pro residues" evidence="8">
    <location>
        <begin position="216"/>
        <end position="232"/>
    </location>
</feature>
<evidence type="ECO:0000256" key="5">
    <source>
        <dbReference type="ARBA" id="ARBA00023224"/>
    </source>
</evidence>
<dbReference type="SMART" id="SM00148">
    <property type="entry name" value="PLCXc"/>
    <property type="match status" value="1"/>
</dbReference>
<dbReference type="AlphaFoldDB" id="A0A9P4U9X7"/>
<keyword evidence="11" id="KW-1185">Reference proteome</keyword>
<proteinExistence type="predicted"/>
<keyword evidence="4 7" id="KW-0443">Lipid metabolism</keyword>
<dbReference type="Proteomes" id="UP000799764">
    <property type="component" value="Unassembled WGS sequence"/>
</dbReference>
<comment type="catalytic activity">
    <reaction evidence="1 7">
        <text>a 1,2-diacyl-sn-glycero-3-phospho-(1D-myo-inositol-4,5-bisphosphate) + H2O = 1D-myo-inositol 1,4,5-trisphosphate + a 1,2-diacyl-sn-glycerol + H(+)</text>
        <dbReference type="Rhea" id="RHEA:33179"/>
        <dbReference type="ChEBI" id="CHEBI:15377"/>
        <dbReference type="ChEBI" id="CHEBI:15378"/>
        <dbReference type="ChEBI" id="CHEBI:17815"/>
        <dbReference type="ChEBI" id="CHEBI:58456"/>
        <dbReference type="ChEBI" id="CHEBI:203600"/>
        <dbReference type="EC" id="3.1.4.11"/>
    </reaction>
</comment>
<dbReference type="EC" id="3.1.4.11" evidence="7"/>
<evidence type="ECO:0000313" key="10">
    <source>
        <dbReference type="EMBL" id="KAF2442595.1"/>
    </source>
</evidence>
<dbReference type="EMBL" id="MU001504">
    <property type="protein sequence ID" value="KAF2442595.1"/>
    <property type="molecule type" value="Genomic_DNA"/>
</dbReference>
<accession>A0A9P4U9X7</accession>